<keyword evidence="1" id="KW-0812">Transmembrane</keyword>
<organism evidence="3 4">
    <name type="scientific">Plasmodium ovale</name>
    <name type="common">malaria parasite P. ovale</name>
    <dbReference type="NCBI Taxonomy" id="36330"/>
    <lineage>
        <taxon>Eukaryota</taxon>
        <taxon>Sar</taxon>
        <taxon>Alveolata</taxon>
        <taxon>Apicomplexa</taxon>
        <taxon>Aconoidasida</taxon>
        <taxon>Haemosporida</taxon>
        <taxon>Plasmodiidae</taxon>
        <taxon>Plasmodium</taxon>
        <taxon>Plasmodium (Plasmodium)</taxon>
    </lineage>
</organism>
<gene>
    <name evidence="3" type="primary">PowCR01_090033200</name>
    <name evidence="3" type="ORF">POWCR01_090033200</name>
</gene>
<feature type="signal peptide" evidence="2">
    <location>
        <begin position="1"/>
        <end position="18"/>
    </location>
</feature>
<reference evidence="3 4" key="1">
    <citation type="submission" date="2016-06" db="EMBL/GenBank/DDBJ databases">
        <authorList>
            <consortium name="Pathogen Informatics"/>
        </authorList>
    </citation>
    <scope>NUCLEOTIDE SEQUENCE [LARGE SCALE GENOMIC DNA]</scope>
    <source>
        <strain evidence="3">PowCR01</strain>
    </source>
</reference>
<dbReference type="Proteomes" id="UP000243200">
    <property type="component" value="Chromosome 9"/>
</dbReference>
<dbReference type="OrthoDB" id="377340at2759"/>
<proteinExistence type="predicted"/>
<sequence>MSILHNIYIVFILLFSRGDILFGKTSIKESNFLSTKFYNNKLSKPFNENDYHFFRLVFIKLLTENKVLRKNVTIDDVVKIMGAIKFRLNQKNDEIYMTLYEEVKSMSLRQYKEIYKRGNINDEIERETSMGGEQRKYFLYIVPFPKEQTFKSDDNYKKIQLLLDLLYTSIVITYQPVDNEGKRNMLMLMYENVINQWMNLNFLRKIMQYSLYINRDRILFYISLEKRKNTDSIKKEDINYIEIKLRNILDEYVHKLYPTYLGSKNNAFVIDRFTEVYLPYLCVIGYMTSSEDNLDPNEGMDSSSLEAADNFSSLNSDNQVHRKNYDLPTNFFDTQENANKIVIQVLISSPNQKRTWKGVEMENTARLTNGTDAAYPTWETNGVHFSVENAFNILADHFMYNEDFSLRYEAPSLIVARYLFGDSQNIKSKKDEEEKKYEDISLHIFVRVIGVPKFTFKHVQKFILKNTEYISMHYYIHFYGACIKYSNTDIIKVTGQFGEGIDNNLISNVIIKMNVYDMVAHIKLFSKKRKDNTLHYVTTKEIKEQLNKSVYFKVIYYIVDSTKEIPTPINCSACRHFKYHYIVLFSAAILPSLLLLLTLYFIYYCKGKKCTNSKKARFSRLSHTHPRLFHVRTASNQYKRLDIARNLLHNKQKKSVIKKGFKNKKGVNFSNGHPFFPSPRSHTLSL</sequence>
<evidence type="ECO:0000313" key="4">
    <source>
        <dbReference type="Proteomes" id="UP000243200"/>
    </source>
</evidence>
<dbReference type="AlphaFoldDB" id="A0A1C3KST4"/>
<evidence type="ECO:0000256" key="1">
    <source>
        <dbReference type="SAM" id="Phobius"/>
    </source>
</evidence>
<evidence type="ECO:0000256" key="2">
    <source>
        <dbReference type="SAM" id="SignalP"/>
    </source>
</evidence>
<keyword evidence="1" id="KW-1133">Transmembrane helix</keyword>
<dbReference type="EMBL" id="LT594513">
    <property type="protein sequence ID" value="SBT77196.1"/>
    <property type="molecule type" value="Genomic_DNA"/>
</dbReference>
<accession>A0A1C3KST4</accession>
<name>A0A1C3KST4_PLAOA</name>
<keyword evidence="1" id="KW-0472">Membrane</keyword>
<dbReference type="VEuPathDB" id="PlasmoDB:POWCR01_090033200"/>
<evidence type="ECO:0000313" key="3">
    <source>
        <dbReference type="EMBL" id="SBT77196.1"/>
    </source>
</evidence>
<protein>
    <submittedName>
        <fullName evidence="3">Uncharacterized protein</fullName>
    </submittedName>
</protein>
<dbReference type="VEuPathDB" id="PlasmoDB:PocGH01_09038300"/>
<feature type="transmembrane region" description="Helical" evidence="1">
    <location>
        <begin position="579"/>
        <end position="605"/>
    </location>
</feature>
<keyword evidence="2" id="KW-0732">Signal</keyword>
<feature type="chain" id="PRO_5008678063" evidence="2">
    <location>
        <begin position="19"/>
        <end position="686"/>
    </location>
</feature>